<protein>
    <submittedName>
        <fullName evidence="2">DUF6702 family protein</fullName>
    </submittedName>
</protein>
<sequence length="167" mass="19076">MKYKILSLLLVFFAVVSQPAIAHEFHTSITDVNYNPRTKSLEVALKVFTDDLESALTKFTKSKVVYDSRSEKQRQQLSDYVKQHLAFEASKGKPLSYKVLGSEAETDAVWIYIEVPVQMASMKQLYIKNSVLTDMFSDQMNIVNFNYKGSTESILLQRGETVKKFSL</sequence>
<dbReference type="Proteomes" id="UP001597544">
    <property type="component" value="Unassembled WGS sequence"/>
</dbReference>
<proteinExistence type="predicted"/>
<name>A0ABW5IK45_9BACT</name>
<dbReference type="RefSeq" id="WP_377504954.1">
    <property type="nucleotide sequence ID" value="NZ_JBHULU010000010.1"/>
</dbReference>
<dbReference type="Pfam" id="PF20420">
    <property type="entry name" value="DUF6702"/>
    <property type="match status" value="1"/>
</dbReference>
<evidence type="ECO:0000313" key="2">
    <source>
        <dbReference type="EMBL" id="MFD2513763.1"/>
    </source>
</evidence>
<accession>A0ABW5IK45</accession>
<reference evidence="3" key="1">
    <citation type="journal article" date="2019" name="Int. J. Syst. Evol. Microbiol.">
        <title>The Global Catalogue of Microorganisms (GCM) 10K type strain sequencing project: providing services to taxonomists for standard genome sequencing and annotation.</title>
        <authorList>
            <consortium name="The Broad Institute Genomics Platform"/>
            <consortium name="The Broad Institute Genome Sequencing Center for Infectious Disease"/>
            <person name="Wu L."/>
            <person name="Ma J."/>
        </authorList>
    </citation>
    <scope>NUCLEOTIDE SEQUENCE [LARGE SCALE GENOMIC DNA]</scope>
    <source>
        <strain evidence="3">KCTC 42498</strain>
    </source>
</reference>
<comment type="caution">
    <text evidence="2">The sequence shown here is derived from an EMBL/GenBank/DDBJ whole genome shotgun (WGS) entry which is preliminary data.</text>
</comment>
<dbReference type="InterPro" id="IPR046525">
    <property type="entry name" value="DUF6702"/>
</dbReference>
<keyword evidence="3" id="KW-1185">Reference proteome</keyword>
<dbReference type="EMBL" id="JBHULU010000010">
    <property type="protein sequence ID" value="MFD2513763.1"/>
    <property type="molecule type" value="Genomic_DNA"/>
</dbReference>
<feature type="signal peptide" evidence="1">
    <location>
        <begin position="1"/>
        <end position="22"/>
    </location>
</feature>
<gene>
    <name evidence="2" type="ORF">ACFSRY_07780</name>
</gene>
<evidence type="ECO:0000256" key="1">
    <source>
        <dbReference type="SAM" id="SignalP"/>
    </source>
</evidence>
<keyword evidence="1" id="KW-0732">Signal</keyword>
<evidence type="ECO:0000313" key="3">
    <source>
        <dbReference type="Proteomes" id="UP001597544"/>
    </source>
</evidence>
<organism evidence="2 3">
    <name type="scientific">Pontibacter locisalis</name>
    <dbReference type="NCBI Taxonomy" id="1719035"/>
    <lineage>
        <taxon>Bacteria</taxon>
        <taxon>Pseudomonadati</taxon>
        <taxon>Bacteroidota</taxon>
        <taxon>Cytophagia</taxon>
        <taxon>Cytophagales</taxon>
        <taxon>Hymenobacteraceae</taxon>
        <taxon>Pontibacter</taxon>
    </lineage>
</organism>
<feature type="chain" id="PRO_5046165801" evidence="1">
    <location>
        <begin position="23"/>
        <end position="167"/>
    </location>
</feature>